<protein>
    <recommendedName>
        <fullName evidence="3">DNA-binding protein (MmcQ/YjbR family)</fullName>
    </recommendedName>
</protein>
<dbReference type="PANTHER" id="PTHR35145">
    <property type="entry name" value="CYTOPLASMIC PROTEIN-RELATED"/>
    <property type="match status" value="1"/>
</dbReference>
<dbReference type="SUPFAM" id="SSF142906">
    <property type="entry name" value="YjbR-like"/>
    <property type="match status" value="1"/>
</dbReference>
<dbReference type="Gene3D" id="3.90.1150.30">
    <property type="match status" value="1"/>
</dbReference>
<gene>
    <name evidence="1" type="ORF">GEV47_12345</name>
</gene>
<dbReference type="AlphaFoldDB" id="A0A843YUT3"/>
<evidence type="ECO:0008006" key="3">
    <source>
        <dbReference type="Google" id="ProtNLM"/>
    </source>
</evidence>
<evidence type="ECO:0000313" key="1">
    <source>
        <dbReference type="EMBL" id="MQR01464.1"/>
    </source>
</evidence>
<reference evidence="1 2" key="1">
    <citation type="submission" date="2019-10" db="EMBL/GenBank/DDBJ databases">
        <title>Glaciimonas soli sp. nov., a psychrophilic bacterium isolated from the forest soil of a high elevation mountain in Taiwan.</title>
        <authorList>
            <person name="Wang L.-T."/>
            <person name="Shieh W.Y."/>
        </authorList>
    </citation>
    <scope>NUCLEOTIDE SEQUENCE [LARGE SCALE GENOMIC DNA]</scope>
    <source>
        <strain evidence="1 2">GS1</strain>
    </source>
</reference>
<dbReference type="Proteomes" id="UP000451565">
    <property type="component" value="Unassembled WGS sequence"/>
</dbReference>
<sequence length="119" mass="13894">MNTEQLKKFCLSFPGASERLYQAPTNILTYSVDDRIFAYFKTSQPEQWRFSIRTSPDRFLELTDMPGIKSARFRGRFHWVTIVTVDSFPEDYLRELVTSSYRKALSLLSKTKQSAVIKP</sequence>
<dbReference type="RefSeq" id="WP_322741633.1">
    <property type="nucleotide sequence ID" value="NZ_WINI01000007.1"/>
</dbReference>
<evidence type="ECO:0000313" key="2">
    <source>
        <dbReference type="Proteomes" id="UP000451565"/>
    </source>
</evidence>
<dbReference type="InterPro" id="IPR038056">
    <property type="entry name" value="YjbR-like_sf"/>
</dbReference>
<dbReference type="Pfam" id="PF04237">
    <property type="entry name" value="YjbR"/>
    <property type="match status" value="1"/>
</dbReference>
<proteinExistence type="predicted"/>
<dbReference type="InterPro" id="IPR058532">
    <property type="entry name" value="YjbR/MT2646/Rv2570-like"/>
</dbReference>
<accession>A0A843YUT3</accession>
<dbReference type="InterPro" id="IPR007351">
    <property type="entry name" value="YjbR"/>
</dbReference>
<comment type="caution">
    <text evidence="1">The sequence shown here is derived from an EMBL/GenBank/DDBJ whole genome shotgun (WGS) entry which is preliminary data.</text>
</comment>
<keyword evidence="2" id="KW-1185">Reference proteome</keyword>
<dbReference type="PANTHER" id="PTHR35145:SF1">
    <property type="entry name" value="CYTOPLASMIC PROTEIN"/>
    <property type="match status" value="1"/>
</dbReference>
<dbReference type="EMBL" id="WINI01000007">
    <property type="protein sequence ID" value="MQR01464.1"/>
    <property type="molecule type" value="Genomic_DNA"/>
</dbReference>
<name>A0A843YUT3_9BURK</name>
<organism evidence="1 2">
    <name type="scientific">Glaciimonas soli</name>
    <dbReference type="NCBI Taxonomy" id="2590999"/>
    <lineage>
        <taxon>Bacteria</taxon>
        <taxon>Pseudomonadati</taxon>
        <taxon>Pseudomonadota</taxon>
        <taxon>Betaproteobacteria</taxon>
        <taxon>Burkholderiales</taxon>
        <taxon>Oxalobacteraceae</taxon>
        <taxon>Glaciimonas</taxon>
    </lineage>
</organism>